<evidence type="ECO:0000313" key="2">
    <source>
        <dbReference type="Proteomes" id="UP000236047"/>
    </source>
</evidence>
<name>A0A2N8PR82_STRNR</name>
<sequence>MAYLPAADPSQVVDARDPASVHRFKQDLHGLGISVGVRHVATPDSPHIEIVVPPARDAAALAEHIVSRLPSHAAAACRLRRALAGAGIASRVSVARPRPPKERCEECRIRTGDSPAWCTSCLPREVSPGHLHPKDAVLLLGGLQAPDWLTDIDLDDMADLHRIADALQTVLRQITEEDVTVVPHPQCGVCEARAIEIEGTLSGGGADRLTAAILKRPTHDASKKSRSAAPRLINLLPTAVDSAGPDVEMPLSTRDLERRAAAAAELLRPLRTVESVLAACHMSNRRDTAAITLLVDRLLLSGFVVDRSSPDSVDRLKTVLAHEGIDAKATIRTVQGSPHAVEVALRTVADAVALRHFIVQNLPLDCAAAWRLTVALNLLGIDARASVNAIGALSIMRLSPQEALRLHEVALRRVDPTARALDLDEFRDVVLLAAMLMNTLSDLLDRQIAVSALADEGETAYYPDIEIETSFEIFEGDRLAAALTRAHDSFPDDVEGTYS</sequence>
<proteinExistence type="predicted"/>
<dbReference type="EMBL" id="LJSN01000001">
    <property type="protein sequence ID" value="PNE43481.1"/>
    <property type="molecule type" value="Genomic_DNA"/>
</dbReference>
<gene>
    <name evidence="1" type="ORF">AOB60_00755</name>
</gene>
<dbReference type="AlphaFoldDB" id="A0A2N8PR82"/>
<reference evidence="2" key="1">
    <citation type="submission" date="2015-09" db="EMBL/GenBank/DDBJ databases">
        <authorList>
            <person name="Graham D.E."/>
            <person name="Mahan K.M."/>
            <person name="Klingeman D.M."/>
            <person name="Fida T."/>
            <person name="Giannone R.J."/>
            <person name="Hettich R.L."/>
            <person name="Parry R.J."/>
            <person name="Spain J.C."/>
        </authorList>
    </citation>
    <scope>NUCLEOTIDE SEQUENCE [LARGE SCALE GENOMIC DNA]</scope>
    <source>
        <strain evidence="2">JCM 4701</strain>
    </source>
</reference>
<protein>
    <submittedName>
        <fullName evidence="1">Uncharacterized protein</fullName>
    </submittedName>
</protein>
<organism evidence="1 2">
    <name type="scientific">Streptomyces noursei</name>
    <name type="common">Streptomyces albulus</name>
    <dbReference type="NCBI Taxonomy" id="1971"/>
    <lineage>
        <taxon>Bacteria</taxon>
        <taxon>Bacillati</taxon>
        <taxon>Actinomycetota</taxon>
        <taxon>Actinomycetes</taxon>
        <taxon>Kitasatosporales</taxon>
        <taxon>Streptomycetaceae</taxon>
        <taxon>Streptomyces</taxon>
    </lineage>
</organism>
<keyword evidence="2" id="KW-1185">Reference proteome</keyword>
<evidence type="ECO:0000313" key="1">
    <source>
        <dbReference type="EMBL" id="PNE43481.1"/>
    </source>
</evidence>
<comment type="caution">
    <text evidence="1">The sequence shown here is derived from an EMBL/GenBank/DDBJ whole genome shotgun (WGS) entry which is preliminary data.</text>
</comment>
<dbReference type="Proteomes" id="UP000236047">
    <property type="component" value="Unassembled WGS sequence"/>
</dbReference>
<accession>A0A2N8PR82</accession>